<reference evidence="1" key="3">
    <citation type="submission" date="2015-04" db="UniProtKB">
        <authorList>
            <consortium name="EnsemblPlants"/>
        </authorList>
    </citation>
    <scope>IDENTIFICATION</scope>
</reference>
<dbReference type="Gene3D" id="1.10.240.10">
    <property type="entry name" value="Tyrosyl-Transfer RNA Synthetase"/>
    <property type="match status" value="1"/>
</dbReference>
<dbReference type="PANTHER" id="PTHR10055">
    <property type="entry name" value="TRYPTOPHANYL-TRNA SYNTHETASE"/>
    <property type="match status" value="1"/>
</dbReference>
<dbReference type="STRING" id="77586.A0A0D9WHJ5"/>
<dbReference type="eggNOG" id="KOG2145">
    <property type="taxonomic scope" value="Eukaryota"/>
</dbReference>
<sequence length="81" mass="9272">MRMRLELPNLSHWLVSFPHVQAAPSFSSSFPHLFPGNDQLSYAFSCGQDTVELHREFGANLDVDVPIKYLEDDNKLEQIKP</sequence>
<dbReference type="Proteomes" id="UP000032180">
    <property type="component" value="Chromosome 5"/>
</dbReference>
<dbReference type="GO" id="GO:0005737">
    <property type="term" value="C:cytoplasm"/>
    <property type="evidence" value="ECO:0007669"/>
    <property type="project" value="TreeGrafter"/>
</dbReference>
<dbReference type="AlphaFoldDB" id="A0A0D9WHJ5"/>
<dbReference type="Gramene" id="LPERR05G15740.1">
    <property type="protein sequence ID" value="LPERR05G15740.1"/>
    <property type="gene ID" value="LPERR05G15740"/>
</dbReference>
<name>A0A0D9WHJ5_9ORYZ</name>
<dbReference type="GO" id="GO:0004830">
    <property type="term" value="F:tryptophan-tRNA ligase activity"/>
    <property type="evidence" value="ECO:0007669"/>
    <property type="project" value="TreeGrafter"/>
</dbReference>
<dbReference type="EnsemblPlants" id="LPERR05G15740.1">
    <property type="protein sequence ID" value="LPERR05G15740.1"/>
    <property type="gene ID" value="LPERR05G15740"/>
</dbReference>
<evidence type="ECO:0000313" key="1">
    <source>
        <dbReference type="EnsemblPlants" id="LPERR05G15740.1"/>
    </source>
</evidence>
<accession>A0A0D9WHJ5</accession>
<reference evidence="1 2" key="1">
    <citation type="submission" date="2012-08" db="EMBL/GenBank/DDBJ databases">
        <title>Oryza genome evolution.</title>
        <authorList>
            <person name="Wing R.A."/>
        </authorList>
    </citation>
    <scope>NUCLEOTIDE SEQUENCE</scope>
</reference>
<organism evidence="1 2">
    <name type="scientific">Leersia perrieri</name>
    <dbReference type="NCBI Taxonomy" id="77586"/>
    <lineage>
        <taxon>Eukaryota</taxon>
        <taxon>Viridiplantae</taxon>
        <taxon>Streptophyta</taxon>
        <taxon>Embryophyta</taxon>
        <taxon>Tracheophyta</taxon>
        <taxon>Spermatophyta</taxon>
        <taxon>Magnoliopsida</taxon>
        <taxon>Liliopsida</taxon>
        <taxon>Poales</taxon>
        <taxon>Poaceae</taxon>
        <taxon>BOP clade</taxon>
        <taxon>Oryzoideae</taxon>
        <taxon>Oryzeae</taxon>
        <taxon>Oryzinae</taxon>
        <taxon>Leersia</taxon>
    </lineage>
</organism>
<protein>
    <submittedName>
        <fullName evidence="1">Uncharacterized protein</fullName>
    </submittedName>
</protein>
<dbReference type="HOGENOM" id="CLU_2577324_0_0_1"/>
<reference evidence="2" key="2">
    <citation type="submission" date="2013-12" db="EMBL/GenBank/DDBJ databases">
        <authorList>
            <person name="Yu Y."/>
            <person name="Lee S."/>
            <person name="de Baynast K."/>
            <person name="Wissotski M."/>
            <person name="Liu L."/>
            <person name="Talag J."/>
            <person name="Goicoechea J."/>
            <person name="Angelova A."/>
            <person name="Jetty R."/>
            <person name="Kudrna D."/>
            <person name="Golser W."/>
            <person name="Rivera L."/>
            <person name="Zhang J."/>
            <person name="Wing R."/>
        </authorList>
    </citation>
    <scope>NUCLEOTIDE SEQUENCE</scope>
</reference>
<proteinExistence type="predicted"/>
<dbReference type="PANTHER" id="PTHR10055:SF1">
    <property type="entry name" value="TRYPTOPHAN--TRNA LIGASE, CYTOPLASMIC"/>
    <property type="match status" value="1"/>
</dbReference>
<dbReference type="GO" id="GO:0006436">
    <property type="term" value="P:tryptophanyl-tRNA aminoacylation"/>
    <property type="evidence" value="ECO:0007669"/>
    <property type="project" value="TreeGrafter"/>
</dbReference>
<evidence type="ECO:0000313" key="2">
    <source>
        <dbReference type="Proteomes" id="UP000032180"/>
    </source>
</evidence>
<keyword evidence="2" id="KW-1185">Reference proteome</keyword>